<keyword evidence="2" id="KW-1185">Reference proteome</keyword>
<gene>
    <name evidence="1" type="ORF">METESE_13770</name>
</gene>
<evidence type="ECO:0000313" key="1">
    <source>
        <dbReference type="EMBL" id="BDU76419.1"/>
    </source>
</evidence>
<dbReference type="KEGG" id="msea:METESE_13770"/>
<sequence length="71" mass="7953">MVLNHFRETTRNRVVEEGLRLAKLPLLGRLSERAAFPEAFADGKSLVHLGGAAAHEAKTLWSRIESWLQTV</sequence>
<accession>A0AA48GRR7</accession>
<protein>
    <submittedName>
        <fullName evidence="1">Uncharacterized protein</fullName>
    </submittedName>
</protein>
<name>A0AA48GRR7_9BACT</name>
<organism evidence="1 2">
    <name type="scientific">Mesoterricola sediminis</name>
    <dbReference type="NCBI Taxonomy" id="2927980"/>
    <lineage>
        <taxon>Bacteria</taxon>
        <taxon>Pseudomonadati</taxon>
        <taxon>Acidobacteriota</taxon>
        <taxon>Holophagae</taxon>
        <taxon>Holophagales</taxon>
        <taxon>Holophagaceae</taxon>
        <taxon>Mesoterricola</taxon>
    </lineage>
</organism>
<evidence type="ECO:0000313" key="2">
    <source>
        <dbReference type="Proteomes" id="UP001228113"/>
    </source>
</evidence>
<dbReference type="Proteomes" id="UP001228113">
    <property type="component" value="Chromosome"/>
</dbReference>
<reference evidence="1" key="1">
    <citation type="journal article" date="2023" name="Int. J. Syst. Evol. Microbiol.">
        <title>Mesoterricola silvestris gen. nov., sp. nov., Mesoterricola sediminis sp. nov., Geothrix oryzae sp. nov., Geothrix edaphica sp. nov., Geothrix rubra sp. nov., and Geothrix limicola sp. nov., six novel members of Acidobacteriota isolated from soils.</title>
        <authorList>
            <person name="Itoh H."/>
            <person name="Sugisawa Y."/>
            <person name="Mise K."/>
            <person name="Xu Z."/>
            <person name="Kuniyasu M."/>
            <person name="Ushijima N."/>
            <person name="Kawano K."/>
            <person name="Kobayashi E."/>
            <person name="Shiratori Y."/>
            <person name="Masuda Y."/>
            <person name="Senoo K."/>
        </authorList>
    </citation>
    <scope>NUCLEOTIDE SEQUENCE</scope>
    <source>
        <strain evidence="1">W786</strain>
    </source>
</reference>
<dbReference type="AlphaFoldDB" id="A0AA48GRR7"/>
<proteinExistence type="predicted"/>
<dbReference type="EMBL" id="AP027081">
    <property type="protein sequence ID" value="BDU76419.1"/>
    <property type="molecule type" value="Genomic_DNA"/>
</dbReference>